<proteinExistence type="predicted"/>
<gene>
    <name evidence="1" type="ORF">BJF92_15265</name>
</gene>
<evidence type="ECO:0000313" key="2">
    <source>
        <dbReference type="Proteomes" id="UP000186143"/>
    </source>
</evidence>
<dbReference type="EMBL" id="MKIO01000022">
    <property type="protein sequence ID" value="OLP56259.1"/>
    <property type="molecule type" value="Genomic_DNA"/>
</dbReference>
<name>A0A1Q9ALN9_9HYPH</name>
<protein>
    <submittedName>
        <fullName evidence="1">Uncharacterized protein</fullName>
    </submittedName>
</protein>
<dbReference type="AlphaFoldDB" id="A0A1Q9ALN9"/>
<organism evidence="1 2">
    <name type="scientific">Xaviernesmea rhizosphaerae</name>
    <dbReference type="NCBI Taxonomy" id="1672749"/>
    <lineage>
        <taxon>Bacteria</taxon>
        <taxon>Pseudomonadati</taxon>
        <taxon>Pseudomonadota</taxon>
        <taxon>Alphaproteobacteria</taxon>
        <taxon>Hyphomicrobiales</taxon>
        <taxon>Rhizobiaceae</taxon>
        <taxon>Rhizobium/Agrobacterium group</taxon>
        <taxon>Xaviernesmea</taxon>
    </lineage>
</organism>
<evidence type="ECO:0000313" key="1">
    <source>
        <dbReference type="EMBL" id="OLP56259.1"/>
    </source>
</evidence>
<comment type="caution">
    <text evidence="1">The sequence shown here is derived from an EMBL/GenBank/DDBJ whole genome shotgun (WGS) entry which is preliminary data.</text>
</comment>
<reference evidence="1 2" key="1">
    <citation type="submission" date="2016-09" db="EMBL/GenBank/DDBJ databases">
        <title>Rhizobium sp. nov., a novel species isolated from the rice rhizosphere.</title>
        <authorList>
            <person name="Zhao J."/>
            <person name="Zhang X."/>
        </authorList>
    </citation>
    <scope>NUCLEOTIDE SEQUENCE [LARGE SCALE GENOMIC DNA]</scope>
    <source>
        <strain evidence="1 2">MH17</strain>
    </source>
</reference>
<dbReference type="Proteomes" id="UP000186143">
    <property type="component" value="Unassembled WGS sequence"/>
</dbReference>
<accession>A0A1Q9ALN9</accession>
<sequence>MKAALMNASETARSAVLNEGLWILRGAIIRKYLDRTRFPAEAQVRHPISEQGEASCIERRNSGPAFHIHVCSFSGRASCHHVRSTDEPKLLSHQLISAGDNRLVGAQRQPKMPGYLGGRFTTGRSDDLGALSTLSASISNLYEILNPRACNRIQPVKDWDQFHEAA</sequence>